<dbReference type="SUPFAM" id="SSF55174">
    <property type="entry name" value="Alpha-L RNA-binding motif"/>
    <property type="match status" value="1"/>
</dbReference>
<dbReference type="Proteomes" id="UP000625210">
    <property type="component" value="Unassembled WGS sequence"/>
</dbReference>
<dbReference type="GO" id="GO:0019843">
    <property type="term" value="F:rRNA binding"/>
    <property type="evidence" value="ECO:0007669"/>
    <property type="project" value="UniProtKB-UniRule"/>
</dbReference>
<sequence>MRLDKFLKVSRLVKRRTLAKEVCDQGRVEVNGRTAKAGTDLSVGDEITIHYGNKTLRVRVDSLQETTRKSEAGDLYTILAEQHIKTDTTGS</sequence>
<dbReference type="GO" id="GO:0000049">
    <property type="term" value="F:tRNA binding"/>
    <property type="evidence" value="ECO:0007669"/>
    <property type="project" value="UniProtKB-UniRule"/>
</dbReference>
<evidence type="ECO:0000313" key="7">
    <source>
        <dbReference type="EMBL" id="GGE21770.1"/>
    </source>
</evidence>
<proteinExistence type="inferred from homology"/>
<comment type="caution">
    <text evidence="7">The sequence shown here is derived from an EMBL/GenBank/DDBJ whole genome shotgun (WGS) entry which is preliminary data.</text>
</comment>
<keyword evidence="4 5" id="KW-0648">Protein biosynthesis</keyword>
<dbReference type="AlphaFoldDB" id="A0A8J2VE36"/>
<dbReference type="HAMAP" id="MF_00871">
    <property type="entry name" value="RqcP"/>
    <property type="match status" value="1"/>
</dbReference>
<evidence type="ECO:0000256" key="4">
    <source>
        <dbReference type="ARBA" id="ARBA00022917"/>
    </source>
</evidence>
<evidence type="ECO:0000313" key="8">
    <source>
        <dbReference type="Proteomes" id="UP000625210"/>
    </source>
</evidence>
<dbReference type="Pfam" id="PF01479">
    <property type="entry name" value="S4"/>
    <property type="match status" value="1"/>
</dbReference>
<evidence type="ECO:0000256" key="3">
    <source>
        <dbReference type="ARBA" id="ARBA00022884"/>
    </source>
</evidence>
<dbReference type="GO" id="GO:0043023">
    <property type="term" value="F:ribosomal large subunit binding"/>
    <property type="evidence" value="ECO:0007669"/>
    <property type="project" value="UniProtKB-UniRule"/>
</dbReference>
<comment type="subunit">
    <text evidence="5">Associates with stalled 50S ribosomal subunits. Binds to RqcH, 23S rRNA and the P-site tRNA. Does not require RqcH for association with 50S subunits.</text>
</comment>
<reference evidence="7" key="1">
    <citation type="journal article" date="2014" name="Int. J. Syst. Evol. Microbiol.">
        <title>Complete genome sequence of Corynebacterium casei LMG S-19264T (=DSM 44701T), isolated from a smear-ripened cheese.</title>
        <authorList>
            <consortium name="US DOE Joint Genome Institute (JGI-PGF)"/>
            <person name="Walter F."/>
            <person name="Albersmeier A."/>
            <person name="Kalinowski J."/>
            <person name="Ruckert C."/>
        </authorList>
    </citation>
    <scope>NUCLEOTIDE SEQUENCE</scope>
    <source>
        <strain evidence="7">CGMCC 1.15179</strain>
    </source>
</reference>
<organism evidence="7 8">
    <name type="scientific">Marinithermofilum abyssi</name>
    <dbReference type="NCBI Taxonomy" id="1571185"/>
    <lineage>
        <taxon>Bacteria</taxon>
        <taxon>Bacillati</taxon>
        <taxon>Bacillota</taxon>
        <taxon>Bacilli</taxon>
        <taxon>Bacillales</taxon>
        <taxon>Thermoactinomycetaceae</taxon>
        <taxon>Marinithermofilum</taxon>
    </lineage>
</organism>
<keyword evidence="1 5" id="KW-0820">tRNA-binding</keyword>
<evidence type="ECO:0000256" key="5">
    <source>
        <dbReference type="HAMAP-Rule" id="MF_00871"/>
    </source>
</evidence>
<dbReference type="EMBL" id="BMHQ01000008">
    <property type="protein sequence ID" value="GGE21770.1"/>
    <property type="molecule type" value="Genomic_DNA"/>
</dbReference>
<evidence type="ECO:0000256" key="2">
    <source>
        <dbReference type="ARBA" id="ARBA00022730"/>
    </source>
</evidence>
<dbReference type="GO" id="GO:0072344">
    <property type="term" value="P:rescue of stalled ribosome"/>
    <property type="evidence" value="ECO:0007669"/>
    <property type="project" value="UniProtKB-UniRule"/>
</dbReference>
<dbReference type="RefSeq" id="WP_188648206.1">
    <property type="nucleotide sequence ID" value="NZ_BMHQ01000008.1"/>
</dbReference>
<protein>
    <recommendedName>
        <fullName evidence="5">RQC P-site tRNA stabilizing factor</fullName>
        <shortName evidence="5">RqcP</shortName>
    </recommendedName>
    <alternativeName>
        <fullName evidence="5">Ribosome-associated protein quality control protein P</fullName>
    </alternativeName>
</protein>
<dbReference type="PROSITE" id="PS50889">
    <property type="entry name" value="S4"/>
    <property type="match status" value="1"/>
</dbReference>
<feature type="domain" description="RNA-binding S4" evidence="6">
    <location>
        <begin position="1"/>
        <end position="64"/>
    </location>
</feature>
<dbReference type="CDD" id="cd00165">
    <property type="entry name" value="S4"/>
    <property type="match status" value="1"/>
</dbReference>
<gene>
    <name evidence="5" type="primary">rqcP</name>
    <name evidence="7" type="ORF">GCM10011571_24850</name>
</gene>
<dbReference type="SMART" id="SM00363">
    <property type="entry name" value="S4"/>
    <property type="match status" value="1"/>
</dbReference>
<dbReference type="InterPro" id="IPR025490">
    <property type="entry name" value="RqcP"/>
</dbReference>
<comment type="function">
    <text evidence="5">Key component of the ribosome quality control system (RQC), a ribosome-associated complex that mediates the extraction of incompletely synthesized nascent chains from stalled ribosomes and their subsequent degradation. RqcH recruits Ala-charged tRNA, and with RqcP directs the elongation of stalled nascent chains on 50S ribosomal subunits, leading to non-templated C-terminal alanine extensions (Ala tail). The Ala tail promotes nascent chain degradation. RqcP is associated with the translocation-like movement of the peptidyl-tRNA from the A-site into the P-site.</text>
</comment>
<keyword evidence="8" id="KW-1185">Reference proteome</keyword>
<keyword evidence="2 5" id="KW-0699">rRNA-binding</keyword>
<dbReference type="Gene3D" id="3.10.290.10">
    <property type="entry name" value="RNA-binding S4 domain"/>
    <property type="match status" value="1"/>
</dbReference>
<dbReference type="InterPro" id="IPR002942">
    <property type="entry name" value="S4_RNA-bd"/>
</dbReference>
<comment type="similarity">
    <text evidence="5">Belongs to the RqcP family.</text>
</comment>
<reference evidence="7" key="2">
    <citation type="submission" date="2020-09" db="EMBL/GenBank/DDBJ databases">
        <authorList>
            <person name="Sun Q."/>
            <person name="Zhou Y."/>
        </authorList>
    </citation>
    <scope>NUCLEOTIDE SEQUENCE</scope>
    <source>
        <strain evidence="7">CGMCC 1.15179</strain>
    </source>
</reference>
<evidence type="ECO:0000256" key="1">
    <source>
        <dbReference type="ARBA" id="ARBA00022555"/>
    </source>
</evidence>
<name>A0A8J2VE36_9BACL</name>
<dbReference type="InterPro" id="IPR036986">
    <property type="entry name" value="S4_RNA-bd_sf"/>
</dbReference>
<keyword evidence="3 5" id="KW-0694">RNA-binding</keyword>
<evidence type="ECO:0000259" key="6">
    <source>
        <dbReference type="SMART" id="SM00363"/>
    </source>
</evidence>
<dbReference type="PIRSF" id="PIRSF038881">
    <property type="entry name" value="RNAbp_HP1423"/>
    <property type="match status" value="1"/>
</dbReference>
<accession>A0A8J2VE36</accession>